<keyword evidence="2" id="KW-1133">Transmembrane helix</keyword>
<dbReference type="RefSeq" id="WP_323278762.1">
    <property type="nucleotide sequence ID" value="NZ_JAYGGQ010000005.1"/>
</dbReference>
<evidence type="ECO:0000256" key="2">
    <source>
        <dbReference type="SAM" id="Phobius"/>
    </source>
</evidence>
<dbReference type="Proteomes" id="UP001304769">
    <property type="component" value="Unassembled WGS sequence"/>
</dbReference>
<sequence length="218" mass="22881">MSSDASQTRVDEPGHPNESDRRELRTAANHGLALATRREMSSGRVFAAALVALVVTLLCVYALLESTLQAIGQPAWIIDPETASRFVAGLPGDVNAGILGLLGVLVAVVGVGFVLLAVLAGRPGRRVLPSTRIAVVLDDEVLASALARRARTAATVRPEQVTVVVSHAEAIVNVRPTSGVPVRAEDVLAAVEDELKRLRPEPYPLLRVRVAGTGVIGA</sequence>
<feature type="transmembrane region" description="Helical" evidence="2">
    <location>
        <begin position="98"/>
        <end position="120"/>
    </location>
</feature>
<keyword evidence="4" id="KW-1185">Reference proteome</keyword>
<evidence type="ECO:0008006" key="5">
    <source>
        <dbReference type="Google" id="ProtNLM"/>
    </source>
</evidence>
<evidence type="ECO:0000256" key="1">
    <source>
        <dbReference type="SAM" id="MobiDB-lite"/>
    </source>
</evidence>
<comment type="caution">
    <text evidence="3">The sequence shown here is derived from an EMBL/GenBank/DDBJ whole genome shotgun (WGS) entry which is preliminary data.</text>
</comment>
<protein>
    <recommendedName>
        <fullName evidence="5">DNA/RNA endonuclease G</fullName>
    </recommendedName>
</protein>
<proteinExistence type="predicted"/>
<evidence type="ECO:0000313" key="3">
    <source>
        <dbReference type="EMBL" id="MEA5454918.1"/>
    </source>
</evidence>
<feature type="compositionally biased region" description="Basic and acidic residues" evidence="1">
    <location>
        <begin position="9"/>
        <end position="23"/>
    </location>
</feature>
<dbReference type="EMBL" id="JAYGGQ010000005">
    <property type="protein sequence ID" value="MEA5454918.1"/>
    <property type="molecule type" value="Genomic_DNA"/>
</dbReference>
<feature type="transmembrane region" description="Helical" evidence="2">
    <location>
        <begin position="45"/>
        <end position="64"/>
    </location>
</feature>
<accession>A0ABU5T5H1</accession>
<evidence type="ECO:0000313" key="4">
    <source>
        <dbReference type="Proteomes" id="UP001304769"/>
    </source>
</evidence>
<feature type="region of interest" description="Disordered" evidence="1">
    <location>
        <begin position="1"/>
        <end position="23"/>
    </location>
</feature>
<reference evidence="3 4" key="1">
    <citation type="submission" date="2023-12" db="EMBL/GenBank/DDBJ databases">
        <title>Sinomonas terricola sp. nov, isolated from litchi orchard soil in Guangdong, PR China.</title>
        <authorList>
            <person name="Jiaxin W."/>
            <person name="Yang Z."/>
            <person name="Honghui Z."/>
        </authorList>
    </citation>
    <scope>NUCLEOTIDE SEQUENCE [LARGE SCALE GENOMIC DNA]</scope>
    <source>
        <strain evidence="3 4">JGH33</strain>
    </source>
</reference>
<gene>
    <name evidence="3" type="ORF">SPF06_09320</name>
</gene>
<keyword evidence="2" id="KW-0472">Membrane</keyword>
<keyword evidence="2" id="KW-0812">Transmembrane</keyword>
<organism evidence="3 4">
    <name type="scientific">Sinomonas terricola</name>
    <dbReference type="NCBI Taxonomy" id="3110330"/>
    <lineage>
        <taxon>Bacteria</taxon>
        <taxon>Bacillati</taxon>
        <taxon>Actinomycetota</taxon>
        <taxon>Actinomycetes</taxon>
        <taxon>Micrococcales</taxon>
        <taxon>Micrococcaceae</taxon>
        <taxon>Sinomonas</taxon>
    </lineage>
</organism>
<name>A0ABU5T5H1_9MICC</name>